<dbReference type="GO" id="GO:0016925">
    <property type="term" value="P:protein sumoylation"/>
    <property type="evidence" value="ECO:0007669"/>
    <property type="project" value="TreeGrafter"/>
</dbReference>
<gene>
    <name evidence="6 8" type="ORF">BDZ99DRAFT_340531</name>
</gene>
<evidence type="ECO:0000259" key="5">
    <source>
        <dbReference type="PROSITE" id="PS51044"/>
    </source>
</evidence>
<dbReference type="PANTHER" id="PTHR10782:SF4">
    <property type="entry name" value="TONALLI, ISOFORM E"/>
    <property type="match status" value="1"/>
</dbReference>
<feature type="non-terminal residue" evidence="6">
    <location>
        <position position="1"/>
    </location>
</feature>
<dbReference type="GO" id="GO:0061665">
    <property type="term" value="F:SUMO ligase activity"/>
    <property type="evidence" value="ECO:0007669"/>
    <property type="project" value="TreeGrafter"/>
</dbReference>
<evidence type="ECO:0000256" key="1">
    <source>
        <dbReference type="ARBA" id="ARBA00022723"/>
    </source>
</evidence>
<dbReference type="OrthoDB" id="27975at2759"/>
<evidence type="ECO:0000256" key="2">
    <source>
        <dbReference type="ARBA" id="ARBA00022771"/>
    </source>
</evidence>
<dbReference type="Gene3D" id="3.30.40.10">
    <property type="entry name" value="Zinc/RING finger domain, C3HC4 (zinc finger)"/>
    <property type="match status" value="1"/>
</dbReference>
<dbReference type="Proteomes" id="UP000504636">
    <property type="component" value="Unplaced"/>
</dbReference>
<feature type="non-terminal residue" evidence="6">
    <location>
        <position position="199"/>
    </location>
</feature>
<reference evidence="8" key="2">
    <citation type="submission" date="2020-04" db="EMBL/GenBank/DDBJ databases">
        <authorList>
            <consortium name="NCBI Genome Project"/>
        </authorList>
    </citation>
    <scope>NUCLEOTIDE SEQUENCE</scope>
    <source>
        <strain evidence="8">CBS 304.34</strain>
    </source>
</reference>
<dbReference type="PANTHER" id="PTHR10782">
    <property type="entry name" value="ZINC FINGER MIZ DOMAIN-CONTAINING PROTEIN"/>
    <property type="match status" value="1"/>
</dbReference>
<keyword evidence="7" id="KW-1185">Reference proteome</keyword>
<dbReference type="RefSeq" id="XP_033579821.1">
    <property type="nucleotide sequence ID" value="XM_033714361.1"/>
</dbReference>
<proteinExistence type="predicted"/>
<dbReference type="InterPro" id="IPR004181">
    <property type="entry name" value="Znf_MIZ"/>
</dbReference>
<dbReference type="GO" id="GO:0008270">
    <property type="term" value="F:zinc ion binding"/>
    <property type="evidence" value="ECO:0007669"/>
    <property type="project" value="UniProtKB-KW"/>
</dbReference>
<evidence type="ECO:0000313" key="8">
    <source>
        <dbReference type="RefSeq" id="XP_033579821.1"/>
    </source>
</evidence>
<organism evidence="6">
    <name type="scientific">Mytilinidion resinicola</name>
    <dbReference type="NCBI Taxonomy" id="574789"/>
    <lineage>
        <taxon>Eukaryota</taxon>
        <taxon>Fungi</taxon>
        <taxon>Dikarya</taxon>
        <taxon>Ascomycota</taxon>
        <taxon>Pezizomycotina</taxon>
        <taxon>Dothideomycetes</taxon>
        <taxon>Pleosporomycetidae</taxon>
        <taxon>Mytilinidiales</taxon>
        <taxon>Mytilinidiaceae</taxon>
        <taxon>Mytilinidion</taxon>
    </lineage>
</organism>
<feature type="domain" description="SP-RING-type" evidence="5">
    <location>
        <begin position="79"/>
        <end position="171"/>
    </location>
</feature>
<keyword evidence="1" id="KW-0479">Metal-binding</keyword>
<accession>A0A6A6YY37</accession>
<reference evidence="6 8" key="1">
    <citation type="journal article" date="2020" name="Stud. Mycol.">
        <title>101 Dothideomycetes genomes: a test case for predicting lifestyles and emergence of pathogens.</title>
        <authorList>
            <person name="Haridas S."/>
            <person name="Albert R."/>
            <person name="Binder M."/>
            <person name="Bloem J."/>
            <person name="Labutti K."/>
            <person name="Salamov A."/>
            <person name="Andreopoulos B."/>
            <person name="Baker S."/>
            <person name="Barry K."/>
            <person name="Bills G."/>
            <person name="Bluhm B."/>
            <person name="Cannon C."/>
            <person name="Castanera R."/>
            <person name="Culley D."/>
            <person name="Daum C."/>
            <person name="Ezra D."/>
            <person name="Gonzalez J."/>
            <person name="Henrissat B."/>
            <person name="Kuo A."/>
            <person name="Liang C."/>
            <person name="Lipzen A."/>
            <person name="Lutzoni F."/>
            <person name="Magnuson J."/>
            <person name="Mondo S."/>
            <person name="Nolan M."/>
            <person name="Ohm R."/>
            <person name="Pangilinan J."/>
            <person name="Park H.-J."/>
            <person name="Ramirez L."/>
            <person name="Alfaro M."/>
            <person name="Sun H."/>
            <person name="Tritt A."/>
            <person name="Yoshinaga Y."/>
            <person name="Zwiers L.-H."/>
            <person name="Turgeon B."/>
            <person name="Goodwin S."/>
            <person name="Spatafora J."/>
            <person name="Crous P."/>
            <person name="Grigoriev I."/>
        </authorList>
    </citation>
    <scope>NUCLEOTIDE SEQUENCE</scope>
    <source>
        <strain evidence="6 8">CBS 304.34</strain>
    </source>
</reference>
<dbReference type="CDD" id="cd16650">
    <property type="entry name" value="SP-RING_PIAS-like"/>
    <property type="match status" value="1"/>
</dbReference>
<dbReference type="Pfam" id="PF02891">
    <property type="entry name" value="zf-MIZ"/>
    <property type="match status" value="1"/>
</dbReference>
<evidence type="ECO:0000313" key="7">
    <source>
        <dbReference type="Proteomes" id="UP000504636"/>
    </source>
</evidence>
<evidence type="ECO:0000313" key="6">
    <source>
        <dbReference type="EMBL" id="KAF2812857.1"/>
    </source>
</evidence>
<name>A0A6A6YY37_9PEZI</name>
<keyword evidence="3" id="KW-0862">Zinc</keyword>
<sequence>LHHGKDLPIDLTTFLREGENQLEISTIRKSKGAAFDYALAVEIVGAMTHENIKSRCMENRQPAPTVLNAIKTSLAGLDADDDLCITSSSISITLFDPISACKIFDIPVRGRDCQHKDCFDLETFLQTRKRKQPTWPAVVDNWRCPICKADVRPSNLFVDGFMEEVRKTLAEKTLLGTREIIVDQDGSWKPKPEKRNNNS</sequence>
<evidence type="ECO:0000256" key="3">
    <source>
        <dbReference type="ARBA" id="ARBA00022833"/>
    </source>
</evidence>
<dbReference type="AlphaFoldDB" id="A0A6A6YY37"/>
<dbReference type="PROSITE" id="PS51044">
    <property type="entry name" value="ZF_SP_RING"/>
    <property type="match status" value="1"/>
</dbReference>
<reference evidence="8" key="3">
    <citation type="submission" date="2025-04" db="UniProtKB">
        <authorList>
            <consortium name="RefSeq"/>
        </authorList>
    </citation>
    <scope>IDENTIFICATION</scope>
    <source>
        <strain evidence="8">CBS 304.34</strain>
    </source>
</reference>
<protein>
    <recommendedName>
        <fullName evidence="5">SP-RING-type domain-containing protein</fullName>
    </recommendedName>
</protein>
<dbReference type="InterPro" id="IPR013083">
    <property type="entry name" value="Znf_RING/FYVE/PHD"/>
</dbReference>
<keyword evidence="2 4" id="KW-0863">Zinc-finger</keyword>
<dbReference type="GeneID" id="54455254"/>
<dbReference type="GO" id="GO:0000785">
    <property type="term" value="C:chromatin"/>
    <property type="evidence" value="ECO:0007669"/>
    <property type="project" value="TreeGrafter"/>
</dbReference>
<dbReference type="EMBL" id="MU003696">
    <property type="protein sequence ID" value="KAF2812857.1"/>
    <property type="molecule type" value="Genomic_DNA"/>
</dbReference>
<evidence type="ECO:0000256" key="4">
    <source>
        <dbReference type="PROSITE-ProRule" id="PRU00452"/>
    </source>
</evidence>